<protein>
    <submittedName>
        <fullName evidence="2">Uncharacterized protein</fullName>
    </submittedName>
</protein>
<dbReference type="AlphaFoldDB" id="A0A3S5FDY4"/>
<evidence type="ECO:0000313" key="3">
    <source>
        <dbReference type="Proteomes" id="UP000784294"/>
    </source>
</evidence>
<accession>A0A3S5FDY4</accession>
<organism evidence="2 3">
    <name type="scientific">Protopolystoma xenopodis</name>
    <dbReference type="NCBI Taxonomy" id="117903"/>
    <lineage>
        <taxon>Eukaryota</taxon>
        <taxon>Metazoa</taxon>
        <taxon>Spiralia</taxon>
        <taxon>Lophotrochozoa</taxon>
        <taxon>Platyhelminthes</taxon>
        <taxon>Monogenea</taxon>
        <taxon>Polyopisthocotylea</taxon>
        <taxon>Polystomatidea</taxon>
        <taxon>Polystomatidae</taxon>
        <taxon>Protopolystoma</taxon>
    </lineage>
</organism>
<keyword evidence="3" id="KW-1185">Reference proteome</keyword>
<evidence type="ECO:0000313" key="2">
    <source>
        <dbReference type="EMBL" id="VEL21907.1"/>
    </source>
</evidence>
<comment type="caution">
    <text evidence="2">The sequence shown here is derived from an EMBL/GenBank/DDBJ whole genome shotgun (WGS) entry which is preliminary data.</text>
</comment>
<proteinExistence type="predicted"/>
<feature type="compositionally biased region" description="Polar residues" evidence="1">
    <location>
        <begin position="189"/>
        <end position="200"/>
    </location>
</feature>
<feature type="region of interest" description="Disordered" evidence="1">
    <location>
        <begin position="109"/>
        <end position="133"/>
    </location>
</feature>
<feature type="region of interest" description="Disordered" evidence="1">
    <location>
        <begin position="164"/>
        <end position="210"/>
    </location>
</feature>
<feature type="region of interest" description="Disordered" evidence="1">
    <location>
        <begin position="40"/>
        <end position="62"/>
    </location>
</feature>
<name>A0A3S5FDY4_9PLAT</name>
<evidence type="ECO:0000256" key="1">
    <source>
        <dbReference type="SAM" id="MobiDB-lite"/>
    </source>
</evidence>
<sequence length="241" mass="26073">MCTHTTCGEAHLLCSLRIWTRWFKDCRSRAGHYEAWKGERNSSLAQRVSREDQSAESSDGSVAYACRDATTQSLRTVKETLDEAPKPGKSLRGGISVCRQSVNRPVVGVRARGSRPSGPETGRTGGGIGTQNGDHRLRASFAVLSRSWGGLTNARCAAGITGNKMDGWSDEGREGGGERRRPAECPLLSGNNQVSVSASPNELGPPSSKPERKLYMLRWMSGRALHSGRQGQEKAMVCPSE</sequence>
<reference evidence="2" key="1">
    <citation type="submission" date="2018-11" db="EMBL/GenBank/DDBJ databases">
        <authorList>
            <consortium name="Pathogen Informatics"/>
        </authorList>
    </citation>
    <scope>NUCLEOTIDE SEQUENCE</scope>
</reference>
<gene>
    <name evidence="2" type="ORF">PXEA_LOCUS15347</name>
</gene>
<dbReference type="EMBL" id="CAAALY010053715">
    <property type="protein sequence ID" value="VEL21907.1"/>
    <property type="molecule type" value="Genomic_DNA"/>
</dbReference>
<dbReference type="Proteomes" id="UP000784294">
    <property type="component" value="Unassembled WGS sequence"/>
</dbReference>
<feature type="compositionally biased region" description="Basic and acidic residues" evidence="1">
    <location>
        <begin position="170"/>
        <end position="183"/>
    </location>
</feature>